<dbReference type="SUPFAM" id="SSF88713">
    <property type="entry name" value="Glycoside hydrolase/deacetylase"/>
    <property type="match status" value="1"/>
</dbReference>
<dbReference type="GO" id="GO:0030246">
    <property type="term" value="F:carbohydrate binding"/>
    <property type="evidence" value="ECO:0007669"/>
    <property type="project" value="InterPro"/>
</dbReference>
<dbReference type="InterPro" id="IPR041147">
    <property type="entry name" value="GH38_C"/>
</dbReference>
<dbReference type="Gene3D" id="1.20.1270.50">
    <property type="entry name" value="Glycoside hydrolase family 38, central domain"/>
    <property type="match status" value="1"/>
</dbReference>
<dbReference type="InterPro" id="IPR028995">
    <property type="entry name" value="Glyco_hydro_57/38_cen_sf"/>
</dbReference>
<dbReference type="InterPro" id="IPR037094">
    <property type="entry name" value="Glyco_hydro_38_cen_sf"/>
</dbReference>
<keyword evidence="11" id="KW-1185">Reference proteome</keyword>
<dbReference type="Gene3D" id="3.20.110.10">
    <property type="entry name" value="Glycoside hydrolase 38, N terminal domain"/>
    <property type="match status" value="1"/>
</dbReference>
<evidence type="ECO:0000256" key="1">
    <source>
        <dbReference type="ARBA" id="ARBA00000365"/>
    </source>
</evidence>
<dbReference type="InterPro" id="IPR000602">
    <property type="entry name" value="Glyco_hydro_38_N"/>
</dbReference>
<evidence type="ECO:0000256" key="6">
    <source>
        <dbReference type="ARBA" id="ARBA00023295"/>
    </source>
</evidence>
<dbReference type="GO" id="GO:0000329">
    <property type="term" value="C:fungal-type vacuole membrane"/>
    <property type="evidence" value="ECO:0007669"/>
    <property type="project" value="TreeGrafter"/>
</dbReference>
<accession>A0A9N9B538</accession>
<evidence type="ECO:0000313" key="11">
    <source>
        <dbReference type="Proteomes" id="UP000789342"/>
    </source>
</evidence>
<dbReference type="SMART" id="SM00872">
    <property type="entry name" value="Alpha-mann_mid"/>
    <property type="match status" value="1"/>
</dbReference>
<comment type="caution">
    <text evidence="10">The sequence shown here is derived from an EMBL/GenBank/DDBJ whole genome shotgun (WGS) entry which is preliminary data.</text>
</comment>
<dbReference type="Proteomes" id="UP000789342">
    <property type="component" value="Unassembled WGS sequence"/>
</dbReference>
<dbReference type="InterPro" id="IPR027291">
    <property type="entry name" value="Glyco_hydro_38_N_sf"/>
</dbReference>
<dbReference type="InterPro" id="IPR015341">
    <property type="entry name" value="Glyco_hydro_38_cen"/>
</dbReference>
<dbReference type="SUPFAM" id="SSF74650">
    <property type="entry name" value="Galactose mutarotase-like"/>
    <property type="match status" value="1"/>
</dbReference>
<evidence type="ECO:0000256" key="4">
    <source>
        <dbReference type="ARBA" id="ARBA00022723"/>
    </source>
</evidence>
<dbReference type="EC" id="3.2.1.24" evidence="3"/>
<evidence type="ECO:0000259" key="9">
    <source>
        <dbReference type="SMART" id="SM00872"/>
    </source>
</evidence>
<dbReference type="Gene3D" id="2.70.98.30">
    <property type="entry name" value="Golgi alpha-mannosidase II, domain 4"/>
    <property type="match status" value="1"/>
</dbReference>
<proteinExistence type="inferred from homology"/>
<dbReference type="Gene3D" id="2.60.40.2220">
    <property type="match status" value="1"/>
</dbReference>
<evidence type="ECO:0000256" key="7">
    <source>
        <dbReference type="ARBA" id="ARBA00054985"/>
    </source>
</evidence>
<dbReference type="Pfam" id="PF01074">
    <property type="entry name" value="Glyco_hydro_38N"/>
    <property type="match status" value="1"/>
</dbReference>
<dbReference type="GO" id="GO:0009313">
    <property type="term" value="P:oligosaccharide catabolic process"/>
    <property type="evidence" value="ECO:0007669"/>
    <property type="project" value="TreeGrafter"/>
</dbReference>
<dbReference type="AlphaFoldDB" id="A0A9N9B538"/>
<dbReference type="FunFam" id="3.20.110.10:FF:000002">
    <property type="entry name" value="alpha-mannosidase 2C1 isoform X1"/>
    <property type="match status" value="1"/>
</dbReference>
<dbReference type="FunFam" id="1.20.1270.50:FF:000004">
    <property type="entry name" value="alpha-mannosidase 2C1 isoform X1"/>
    <property type="match status" value="1"/>
</dbReference>
<keyword evidence="6" id="KW-0326">Glycosidase</keyword>
<evidence type="ECO:0000256" key="3">
    <source>
        <dbReference type="ARBA" id="ARBA00012752"/>
    </source>
</evidence>
<comment type="catalytic activity">
    <reaction evidence="1">
        <text>Hydrolysis of terminal, non-reducing alpha-D-mannose residues in alpha-D-mannosides.</text>
        <dbReference type="EC" id="3.2.1.24"/>
    </reaction>
</comment>
<dbReference type="InterPro" id="IPR054723">
    <property type="entry name" value="Ams1-like_N"/>
</dbReference>
<protein>
    <recommendedName>
        <fullName evidence="8">Alpha-mannosidase</fullName>
        <ecNumber evidence="3">3.2.1.24</ecNumber>
    </recommendedName>
</protein>
<dbReference type="PANTHER" id="PTHR46017">
    <property type="entry name" value="ALPHA-MANNOSIDASE 2C1"/>
    <property type="match status" value="1"/>
</dbReference>
<name>A0A9N9B538_9GLOM</name>
<sequence>MASYPRVKRQITVERCEKLLSEHFFTDLNLRSSLYQKCTNSEKYVQLSVYKVPDLKRISFEEAVKGTYKPAKRGDSFGPSWSTHWFHIHVTVPDDWKHDEVQFIWDANNEGMIWSTEGVPIQGLTGGGGDTRRVEYILTRQSKGGEKFEFYLEMACNELFGNGSNGLINPPDPDKYYTLKQVELAVPNHRAWRLFHDFEIILEMAKSIPDNTMRSAQALHTANHIVNVFRSDDENSIDEALEISREFLSHKNGGGTHLRVTAIGNCHIDTAWLWPFDETKRKVARSWSTQVGLMEIYPEYKFACSQAQQFEWLQTYYPALFKKIKEKSADGQFLPIGGTWVEMDCNIPSGESFCRQFLFGQRFFEQNFGHRCKVFWLPDTFGYSAQLPQIIRGAGLKYFFTQKLSWNNINSFPNTTFYWIGLDGSKVLTHMCPAETYVAQCRPGELIRSVENHKDKEFSDEALLLFGNGDGGGGPLASMLERLHRLKDIDGLPKVEIGSVDDFYERVERNSSELVSWKGELYFELHRGTYTSQGKIKRYNRKSELLLRDVELLSTFASQSDQKNCDYPKDTLDGLWKYVLLNQFHDVLPGSSIESVYVDAYKCELTSKFDDFTPQFYEEVERKGIELRERALGTLFKSSASSPDTEEGLLVFNTLGWDRTEVVEVPVSSGLGSFTQYAVDKKSGYVLVKDTVSLGIQSVDVGTSDIGDISPATVTSVGHDFYLLENQFVKATFDKHGRLTSLIDKIKDREIVPPGQFGNAFKIYEDIPLFWDAWDVEIYHLQKGRDAGLGGTVKIYDNGPLRASLILETKLSKKSSLRQIISLSVFSQRLDFETVVNWDENRQFLKVEFPFDINCDYATYETQFGFIQRPTHYNTSWDSAKFEVCGHKFADLSEYGYGVALLNDCKYGYATHGNVMRLSLLRSPKAPDEHCDIGTHEFKYAIYPHSGSFLESNVVREAYQFNVPLLVRSTPKEFTQSYKPRSYFSVENAPNVILDTVKRAEDSDEIILRLYEAYGGHATARLRSSLSVESIFETNIMEDEQNPIEYDILGGAKIKFKPFQLITLKVVLR</sequence>
<dbReference type="InterPro" id="IPR011682">
    <property type="entry name" value="Glyco_hydro_38_C"/>
</dbReference>
<comment type="function">
    <text evidence="7">Degrades free oligosaccharides in the vacuole.</text>
</comment>
<dbReference type="GO" id="GO:0046872">
    <property type="term" value="F:metal ion binding"/>
    <property type="evidence" value="ECO:0007669"/>
    <property type="project" value="UniProtKB-KW"/>
</dbReference>
<dbReference type="InterPro" id="IPR011330">
    <property type="entry name" value="Glyco_hydro/deAcase_b/a-brl"/>
</dbReference>
<keyword evidence="5" id="KW-0378">Hydrolase</keyword>
<dbReference type="GO" id="GO:0004559">
    <property type="term" value="F:alpha-mannosidase activity"/>
    <property type="evidence" value="ECO:0007669"/>
    <property type="project" value="UniProtKB-EC"/>
</dbReference>
<evidence type="ECO:0000256" key="2">
    <source>
        <dbReference type="ARBA" id="ARBA00009792"/>
    </source>
</evidence>
<evidence type="ECO:0000256" key="5">
    <source>
        <dbReference type="ARBA" id="ARBA00022801"/>
    </source>
</evidence>
<dbReference type="OrthoDB" id="10261055at2759"/>
<feature type="domain" description="Glycoside hydrolase family 38 central" evidence="9">
    <location>
        <begin position="524"/>
        <end position="604"/>
    </location>
</feature>
<dbReference type="Pfam" id="PF09261">
    <property type="entry name" value="Alpha-mann_mid"/>
    <property type="match status" value="1"/>
</dbReference>
<keyword evidence="4" id="KW-0479">Metal-binding</keyword>
<dbReference type="InterPro" id="IPR011013">
    <property type="entry name" value="Gal_mutarotase_sf_dom"/>
</dbReference>
<gene>
    <name evidence="10" type="ORF">AMORRO_LOCUS5684</name>
</gene>
<dbReference type="SUPFAM" id="SSF88688">
    <property type="entry name" value="Families 57/38 glycoside transferase middle domain"/>
    <property type="match status" value="1"/>
</dbReference>
<dbReference type="Pfam" id="PF17677">
    <property type="entry name" value="Glyco_hydro38C2"/>
    <property type="match status" value="1"/>
</dbReference>
<evidence type="ECO:0000256" key="8">
    <source>
        <dbReference type="ARBA" id="ARBA00071615"/>
    </source>
</evidence>
<organism evidence="10 11">
    <name type="scientific">Acaulospora morrowiae</name>
    <dbReference type="NCBI Taxonomy" id="94023"/>
    <lineage>
        <taxon>Eukaryota</taxon>
        <taxon>Fungi</taxon>
        <taxon>Fungi incertae sedis</taxon>
        <taxon>Mucoromycota</taxon>
        <taxon>Glomeromycotina</taxon>
        <taxon>Glomeromycetes</taxon>
        <taxon>Diversisporales</taxon>
        <taxon>Acaulosporaceae</taxon>
        <taxon>Acaulospora</taxon>
    </lineage>
</organism>
<evidence type="ECO:0000313" key="10">
    <source>
        <dbReference type="EMBL" id="CAG8553501.1"/>
    </source>
</evidence>
<reference evidence="10" key="1">
    <citation type="submission" date="2021-06" db="EMBL/GenBank/DDBJ databases">
        <authorList>
            <person name="Kallberg Y."/>
            <person name="Tangrot J."/>
            <person name="Rosling A."/>
        </authorList>
    </citation>
    <scope>NUCLEOTIDE SEQUENCE</scope>
    <source>
        <strain evidence="10">CL551</strain>
    </source>
</reference>
<dbReference type="Pfam" id="PF07748">
    <property type="entry name" value="Glyco_hydro_38C"/>
    <property type="match status" value="1"/>
</dbReference>
<comment type="similarity">
    <text evidence="2">Belongs to the glycosyl hydrolase 38 family.</text>
</comment>
<dbReference type="Pfam" id="PF22907">
    <property type="entry name" value="Ams1-like_1st"/>
    <property type="match status" value="1"/>
</dbReference>
<dbReference type="PANTHER" id="PTHR46017:SF1">
    <property type="entry name" value="ALPHA-MANNOSIDASE 2C1"/>
    <property type="match status" value="1"/>
</dbReference>
<dbReference type="EMBL" id="CAJVPV010003504">
    <property type="protein sequence ID" value="CAG8553501.1"/>
    <property type="molecule type" value="Genomic_DNA"/>
</dbReference>
<dbReference type="FunFam" id="2.70.98.30:FF:000001">
    <property type="entry name" value="alpha-mannosidase 2C1 isoform X2"/>
    <property type="match status" value="1"/>
</dbReference>
<dbReference type="GO" id="GO:0006013">
    <property type="term" value="P:mannose metabolic process"/>
    <property type="evidence" value="ECO:0007669"/>
    <property type="project" value="InterPro"/>
</dbReference>